<comment type="caution">
    <text evidence="1">The sequence shown here is derived from an EMBL/GenBank/DDBJ whole genome shotgun (WGS) entry which is preliminary data.</text>
</comment>
<proteinExistence type="predicted"/>
<sequence length="163" mass="18938">MRSPEKREQEHFERRVAVDEKHLGIETDELLLEKINSHFYKGFKKTYFRTASGNIYLIQEMAPDEKGTASGDIDWFVINGKENAGWERGKKINGDFLTEEDLKNRYLRVGEPFMYGDGLNTSEVSEIVLVDEQTRRGNLEELTQGRTNTITKDFVEMTQPQKK</sequence>
<gene>
    <name evidence="1" type="ORF">A3G45_00145</name>
</gene>
<organism evidence="1 2">
    <name type="scientific">Candidatus Staskawiczbacteria bacterium RIFCSPLOWO2_12_FULL_37_15</name>
    <dbReference type="NCBI Taxonomy" id="1802218"/>
    <lineage>
        <taxon>Bacteria</taxon>
        <taxon>Candidatus Staskawicziibacteriota</taxon>
    </lineage>
</organism>
<dbReference type="AlphaFoldDB" id="A0A1G2IQM5"/>
<name>A0A1G2IQM5_9BACT</name>
<dbReference type="EMBL" id="MHPE01000028">
    <property type="protein sequence ID" value="OGZ76680.1"/>
    <property type="molecule type" value="Genomic_DNA"/>
</dbReference>
<evidence type="ECO:0000313" key="2">
    <source>
        <dbReference type="Proteomes" id="UP000178632"/>
    </source>
</evidence>
<accession>A0A1G2IQM5</accession>
<reference evidence="1 2" key="1">
    <citation type="journal article" date="2016" name="Nat. Commun.">
        <title>Thousands of microbial genomes shed light on interconnected biogeochemical processes in an aquifer system.</title>
        <authorList>
            <person name="Anantharaman K."/>
            <person name="Brown C.T."/>
            <person name="Hug L.A."/>
            <person name="Sharon I."/>
            <person name="Castelle C.J."/>
            <person name="Probst A.J."/>
            <person name="Thomas B.C."/>
            <person name="Singh A."/>
            <person name="Wilkins M.J."/>
            <person name="Karaoz U."/>
            <person name="Brodie E.L."/>
            <person name="Williams K.H."/>
            <person name="Hubbard S.S."/>
            <person name="Banfield J.F."/>
        </authorList>
    </citation>
    <scope>NUCLEOTIDE SEQUENCE [LARGE SCALE GENOMIC DNA]</scope>
</reference>
<evidence type="ECO:0000313" key="1">
    <source>
        <dbReference type="EMBL" id="OGZ76680.1"/>
    </source>
</evidence>
<protein>
    <submittedName>
        <fullName evidence="1">Uncharacterized protein</fullName>
    </submittedName>
</protein>
<dbReference type="Proteomes" id="UP000178632">
    <property type="component" value="Unassembled WGS sequence"/>
</dbReference>